<sequence>STAKAIAASKAAPKTSTPVHKKEAVAKSARKLHRPPKISIESDDSGGDADEPGSNKHSDNELKSDTKDDKQNQEEEDDMEVDEDHGGDLNANQITDEAVHWGDALPDGSNIVQPQVLLIARQKPMLVSSDKEGEEIPIQARKPSKDIAQKVIGLSHHEKKLQQEMPVFTARDVKEEPATESVTFSMPWKAQTKIILHAKSSSSDSFQLRIKDQGKEIQ</sequence>
<gene>
    <name evidence="2" type="ORF">DXG03_009217</name>
</gene>
<feature type="non-terminal residue" evidence="2">
    <location>
        <position position="218"/>
    </location>
</feature>
<reference evidence="2" key="2">
    <citation type="submission" date="2021-10" db="EMBL/GenBank/DDBJ databases">
        <title>Phylogenomics reveals ancestral predisposition of the termite-cultivated fungus Termitomyces towards a domesticated lifestyle.</title>
        <authorList>
            <person name="Auxier B."/>
            <person name="Grum-Grzhimaylo A."/>
            <person name="Cardenas M.E."/>
            <person name="Lodge J.D."/>
            <person name="Laessoe T."/>
            <person name="Pedersen O."/>
            <person name="Smith M.E."/>
            <person name="Kuyper T.W."/>
            <person name="Franco-Molano E.A."/>
            <person name="Baroni T.J."/>
            <person name="Aanen D.K."/>
        </authorList>
    </citation>
    <scope>NUCLEOTIDE SEQUENCE</scope>
    <source>
        <strain evidence="2">AP01</strain>
        <tissue evidence="2">Mycelium</tissue>
    </source>
</reference>
<feature type="region of interest" description="Disordered" evidence="1">
    <location>
        <begin position="199"/>
        <end position="218"/>
    </location>
</feature>
<comment type="caution">
    <text evidence="2">The sequence shown here is derived from an EMBL/GenBank/DDBJ whole genome shotgun (WGS) entry which is preliminary data.</text>
</comment>
<proteinExistence type="predicted"/>
<dbReference type="Proteomes" id="UP000775547">
    <property type="component" value="Unassembled WGS sequence"/>
</dbReference>
<feature type="compositionally biased region" description="Basic and acidic residues" evidence="1">
    <location>
        <begin position="209"/>
        <end position="218"/>
    </location>
</feature>
<feature type="compositionally biased region" description="Acidic residues" evidence="1">
    <location>
        <begin position="41"/>
        <end position="51"/>
    </location>
</feature>
<feature type="compositionally biased region" description="Low complexity" evidence="1">
    <location>
        <begin position="1"/>
        <end position="18"/>
    </location>
</feature>
<name>A0A9P7G053_9AGAR</name>
<evidence type="ECO:0000313" key="3">
    <source>
        <dbReference type="Proteomes" id="UP000775547"/>
    </source>
</evidence>
<keyword evidence="3" id="KW-1185">Reference proteome</keyword>
<dbReference type="AlphaFoldDB" id="A0A9P7G053"/>
<feature type="compositionally biased region" description="Basic and acidic residues" evidence="1">
    <location>
        <begin position="53"/>
        <end position="73"/>
    </location>
</feature>
<protein>
    <submittedName>
        <fullName evidence="2">Uncharacterized protein</fullName>
    </submittedName>
</protein>
<feature type="region of interest" description="Disordered" evidence="1">
    <location>
        <begin position="1"/>
        <end position="107"/>
    </location>
</feature>
<accession>A0A9P7G053</accession>
<feature type="compositionally biased region" description="Acidic residues" evidence="1">
    <location>
        <begin position="74"/>
        <end position="85"/>
    </location>
</feature>
<organism evidence="2 3">
    <name type="scientific">Asterophora parasitica</name>
    <dbReference type="NCBI Taxonomy" id="117018"/>
    <lineage>
        <taxon>Eukaryota</taxon>
        <taxon>Fungi</taxon>
        <taxon>Dikarya</taxon>
        <taxon>Basidiomycota</taxon>
        <taxon>Agaricomycotina</taxon>
        <taxon>Agaricomycetes</taxon>
        <taxon>Agaricomycetidae</taxon>
        <taxon>Agaricales</taxon>
        <taxon>Tricholomatineae</taxon>
        <taxon>Lyophyllaceae</taxon>
        <taxon>Asterophora</taxon>
    </lineage>
</organism>
<reference evidence="2" key="1">
    <citation type="submission" date="2020-07" db="EMBL/GenBank/DDBJ databases">
        <authorList>
            <person name="Nieuwenhuis M."/>
            <person name="Van De Peppel L.J.J."/>
        </authorList>
    </citation>
    <scope>NUCLEOTIDE SEQUENCE</scope>
    <source>
        <strain evidence="2">AP01</strain>
        <tissue evidence="2">Mycelium</tissue>
    </source>
</reference>
<dbReference type="EMBL" id="JABCKV010000855">
    <property type="protein sequence ID" value="KAG5640324.1"/>
    <property type="molecule type" value="Genomic_DNA"/>
</dbReference>
<evidence type="ECO:0000256" key="1">
    <source>
        <dbReference type="SAM" id="MobiDB-lite"/>
    </source>
</evidence>
<evidence type="ECO:0000313" key="2">
    <source>
        <dbReference type="EMBL" id="KAG5640324.1"/>
    </source>
</evidence>